<proteinExistence type="predicted"/>
<organism evidence="4 5">
    <name type="scientific">Hermanssonia centrifuga</name>
    <dbReference type="NCBI Taxonomy" id="98765"/>
    <lineage>
        <taxon>Eukaryota</taxon>
        <taxon>Fungi</taxon>
        <taxon>Dikarya</taxon>
        <taxon>Basidiomycota</taxon>
        <taxon>Agaricomycotina</taxon>
        <taxon>Agaricomycetes</taxon>
        <taxon>Polyporales</taxon>
        <taxon>Meruliaceae</taxon>
        <taxon>Hermanssonia</taxon>
    </lineage>
</organism>
<comment type="caution">
    <text evidence="4">The sequence shown here is derived from an EMBL/GenBank/DDBJ whole genome shotgun (WGS) entry which is preliminary data.</text>
</comment>
<dbReference type="InterPro" id="IPR025476">
    <property type="entry name" value="Helitron_helicase-like"/>
</dbReference>
<feature type="region of interest" description="Disordered" evidence="1">
    <location>
        <begin position="65"/>
        <end position="90"/>
    </location>
</feature>
<dbReference type="Proteomes" id="UP000309038">
    <property type="component" value="Unassembled WGS sequence"/>
</dbReference>
<evidence type="ECO:0000313" key="4">
    <source>
        <dbReference type="EMBL" id="THG94082.1"/>
    </source>
</evidence>
<dbReference type="InterPro" id="IPR046700">
    <property type="entry name" value="DUF6570"/>
</dbReference>
<accession>A0A4V3X9G4</accession>
<dbReference type="EMBL" id="SGPJ01000506">
    <property type="protein sequence ID" value="THG94082.1"/>
    <property type="molecule type" value="Genomic_DNA"/>
</dbReference>
<protein>
    <submittedName>
        <fullName evidence="4">Uncharacterized protein</fullName>
    </submittedName>
</protein>
<reference evidence="4 5" key="1">
    <citation type="submission" date="2019-02" db="EMBL/GenBank/DDBJ databases">
        <title>Genome sequencing of the rare red list fungi Phlebia centrifuga.</title>
        <authorList>
            <person name="Buettner E."/>
            <person name="Kellner H."/>
        </authorList>
    </citation>
    <scope>NUCLEOTIDE SEQUENCE [LARGE SCALE GENOMIC DNA]</scope>
    <source>
        <strain evidence="4 5">DSM 108282</strain>
    </source>
</reference>
<dbReference type="Pfam" id="PF14214">
    <property type="entry name" value="Helitron_like_N"/>
    <property type="match status" value="1"/>
</dbReference>
<evidence type="ECO:0000256" key="1">
    <source>
        <dbReference type="SAM" id="MobiDB-lite"/>
    </source>
</evidence>
<sequence>MHFDEPTLSLLSVAQLRTLLRGQLEVPRAERVRKAPLISWTLAHADEQLQEVILAACEERRAAIEAHQRGTKRRRTEGRQNRRQARRVEYLDDDEGHDSARYLDLPSEEQLLHCYREFIEATSNTALQHAVCGVCARDMDTAEVSFTQLALADIPNSTQLVPARSHPAHDLFNNCLLEPAGITTDDNGIVVVNICRDCLKHLTFASDSPPPLSLANNMWLGRVPWELQVLTVPEQLLIALVHPRIYVFKLFPKNKDFRPDPASLQRGMRGNVSTYAQDIAGVTAMVEGRLLPQPLALLSSVLTITYIGKGLLPKPVLHSTFRVRRAVIRRALQWLKHHNTKYYGHIEIDESCLAEYPVDGVPQEVEDVVRHTTDTSLVDEENVGYVPDDNESDIPNDSPSEAIEGETDDPDVIPFQVSGSVDTDLTKMTSAELMMWGMANLWKEGREGGYSVRHGRQPVRDLPPRHQRADAAAGMEGDDTALADEHALNYFERAFPGLFPYGCGGIEAERTKSVDFSSHVRWALQYHDRRFRKHETFPFVAFGIKQKREALTHASLQMRRRDLNKTHGRLRTSPQKDMQRAVVEEEQGLPISDPGVRLLRKHVQATAGRVVGTDHSRYRLRSEIWSTSIALGPPAIWTTWNPNDSNNPLAQAFCGEQINLDDFMATMGPDKDQRARNVAADPYGAAKFFHFTVNAILETLLQVRVSKYQVKSDTGIFGKVSAYFGTVEAQGRGTLHLHMLIWLKNAPTSDELLELLKSSAFRDKMKAFIRANIRAYCPGLESAESVKKDS</sequence>
<gene>
    <name evidence="4" type="ORF">EW026_g7316</name>
</gene>
<feature type="domain" description="Helitron helicase-like" evidence="2">
    <location>
        <begin position="519"/>
        <end position="741"/>
    </location>
</feature>
<dbReference type="Pfam" id="PF20209">
    <property type="entry name" value="DUF6570"/>
    <property type="match status" value="1"/>
</dbReference>
<feature type="compositionally biased region" description="Acidic residues" evidence="1">
    <location>
        <begin position="380"/>
        <end position="394"/>
    </location>
</feature>
<feature type="region of interest" description="Disordered" evidence="1">
    <location>
        <begin position="380"/>
        <end position="410"/>
    </location>
</feature>
<evidence type="ECO:0000259" key="3">
    <source>
        <dbReference type="Pfam" id="PF20209"/>
    </source>
</evidence>
<keyword evidence="5" id="KW-1185">Reference proteome</keyword>
<feature type="compositionally biased region" description="Basic residues" evidence="1">
    <location>
        <begin position="69"/>
        <end position="85"/>
    </location>
</feature>
<dbReference type="AlphaFoldDB" id="A0A4V3X9G4"/>
<name>A0A4V3X9G4_9APHY</name>
<evidence type="ECO:0000313" key="5">
    <source>
        <dbReference type="Proteomes" id="UP000309038"/>
    </source>
</evidence>
<feature type="domain" description="DUF6570" evidence="3">
    <location>
        <begin position="209"/>
        <end position="353"/>
    </location>
</feature>
<evidence type="ECO:0000259" key="2">
    <source>
        <dbReference type="Pfam" id="PF14214"/>
    </source>
</evidence>